<comment type="subcellular location">
    <subcellularLocation>
        <location evidence="1">Cell membrane</location>
        <topology evidence="1">Multi-pass membrane protein</topology>
    </subcellularLocation>
</comment>
<feature type="transmembrane region" description="Helical" evidence="12">
    <location>
        <begin position="77"/>
        <end position="96"/>
    </location>
</feature>
<keyword evidence="4" id="KW-1003">Cell membrane</keyword>
<dbReference type="OMA" id="FVGWPII"/>
<evidence type="ECO:0000256" key="7">
    <source>
        <dbReference type="ARBA" id="ARBA00023053"/>
    </source>
</evidence>
<evidence type="ECO:0000256" key="11">
    <source>
        <dbReference type="RuleBase" id="RU362091"/>
    </source>
</evidence>
<evidence type="ECO:0000256" key="10">
    <source>
        <dbReference type="ARBA" id="ARBA00023201"/>
    </source>
</evidence>
<keyword evidence="10" id="KW-0739">Sodium transport</keyword>
<protein>
    <submittedName>
        <fullName evidence="13">CSON013148 protein</fullName>
    </submittedName>
</protein>
<feature type="transmembrane region" description="Helical" evidence="12">
    <location>
        <begin position="28"/>
        <end position="48"/>
    </location>
</feature>
<feature type="transmembrane region" description="Helical" evidence="12">
    <location>
        <begin position="407"/>
        <end position="427"/>
    </location>
</feature>
<dbReference type="GO" id="GO:0006814">
    <property type="term" value="P:sodium ion transport"/>
    <property type="evidence" value="ECO:0007669"/>
    <property type="project" value="UniProtKB-KW"/>
</dbReference>
<reference evidence="13" key="1">
    <citation type="submission" date="2018-04" db="EMBL/GenBank/DDBJ databases">
        <authorList>
            <person name="Go L.Y."/>
            <person name="Mitchell J.A."/>
        </authorList>
    </citation>
    <scope>NUCLEOTIDE SEQUENCE</scope>
    <source>
        <tissue evidence="13">Whole organism</tissue>
    </source>
</reference>
<sequence length="631" mass="69569">MSSLQSAQKGMNLEQIKTQLQRFGVPDYIVFMIMLIGCVAIGVYFGFIEKKPKPQKDKSARRLEEDNYLVGGRNMKIFPVAMSLIASYISGISLLGTPTEIYVHGTQFFFIIGGLFFMGFGMMYVFLPVFHDLKLTSTYQYLQRRFDNRIRLFGSILFSLAMIIWLPIVIYVPALCANQVTGVNVHLITPIVCIVCIFYTCVGGMKAVVWTDVIQTIIMFGAMLLICIKGTYDVGGVGVVMQRAFDSGRIETPATEFDLTIRHSYWSLVIGAFPNWLKTNAVSQNMIQRYLSLPTKKAATKALWTFIVGVIFILSICCYSGLLIYATYHDCDPLTTKLAQAKDQLLPLLVMDVLGLFPGLPGLFVAGVFSAALSSLSTGLNSMSAVLLEDFFKPYCKTPLSEKQTKYVMRGVVIVFGTICVALVFVVEHLGSVLQLSISLGAISNGPLLGIFTLGVLVPWVHATGCLWGGIAGLSTMSYIVLRAQAAIATGELHFDPKPVFTHGCTYSFMAESAMSMVSHNTSVPLSLVADPEMDDDNPFAIYKISYLFYTLIGATVTIVVATVVSFCMGANDPHKMDEALFAPFIRGIIRKNRVTDTKKDNPVIIKEVKPIEVKIVQQNSVIIDECIDNK</sequence>
<dbReference type="GO" id="GO:0015293">
    <property type="term" value="F:symporter activity"/>
    <property type="evidence" value="ECO:0007669"/>
    <property type="project" value="TreeGrafter"/>
</dbReference>
<dbReference type="PANTHER" id="PTHR42985">
    <property type="entry name" value="SODIUM-COUPLED MONOCARBOXYLATE TRANSPORTER"/>
    <property type="match status" value="1"/>
</dbReference>
<evidence type="ECO:0000313" key="14">
    <source>
        <dbReference type="EMBL" id="SSX26148.1"/>
    </source>
</evidence>
<accession>A0A336KMW3</accession>
<evidence type="ECO:0000256" key="3">
    <source>
        <dbReference type="ARBA" id="ARBA00022448"/>
    </source>
</evidence>
<keyword evidence="5 12" id="KW-0812">Transmembrane</keyword>
<evidence type="ECO:0000256" key="12">
    <source>
        <dbReference type="SAM" id="Phobius"/>
    </source>
</evidence>
<dbReference type="Gene3D" id="1.20.1730.10">
    <property type="entry name" value="Sodium/glucose cotransporter"/>
    <property type="match status" value="1"/>
</dbReference>
<dbReference type="CDD" id="cd11492">
    <property type="entry name" value="SLC5sbd_NIS-SMVT"/>
    <property type="match status" value="1"/>
</dbReference>
<dbReference type="InterPro" id="IPR038377">
    <property type="entry name" value="Na/Glc_symporter_sf"/>
</dbReference>
<dbReference type="VEuPathDB" id="VectorBase:CSON013148"/>
<dbReference type="GO" id="GO:0005886">
    <property type="term" value="C:plasma membrane"/>
    <property type="evidence" value="ECO:0007669"/>
    <property type="project" value="UniProtKB-SubCell"/>
</dbReference>
<dbReference type="EMBL" id="UFQS01000652">
    <property type="protein sequence ID" value="SSX05789.1"/>
    <property type="molecule type" value="Genomic_DNA"/>
</dbReference>
<dbReference type="NCBIfam" id="TIGR00813">
    <property type="entry name" value="sss"/>
    <property type="match status" value="1"/>
</dbReference>
<evidence type="ECO:0000256" key="8">
    <source>
        <dbReference type="ARBA" id="ARBA00023065"/>
    </source>
</evidence>
<keyword evidence="6 12" id="KW-1133">Transmembrane helix</keyword>
<reference evidence="14" key="2">
    <citation type="submission" date="2018-07" db="EMBL/GenBank/DDBJ databases">
        <authorList>
            <person name="Quirk P.G."/>
            <person name="Krulwich T.A."/>
        </authorList>
    </citation>
    <scope>NUCLEOTIDE SEQUENCE</scope>
</reference>
<keyword evidence="7" id="KW-0915">Sodium</keyword>
<evidence type="ECO:0000256" key="2">
    <source>
        <dbReference type="ARBA" id="ARBA00006434"/>
    </source>
</evidence>
<dbReference type="InterPro" id="IPR051163">
    <property type="entry name" value="Sodium:Solute_Symporter_SSF"/>
</dbReference>
<feature type="transmembrane region" description="Helical" evidence="12">
    <location>
        <begin position="433"/>
        <end position="458"/>
    </location>
</feature>
<gene>
    <name evidence="13" type="primary">CSON013148</name>
</gene>
<evidence type="ECO:0000313" key="13">
    <source>
        <dbReference type="EMBL" id="SSX05789.1"/>
    </source>
</evidence>
<feature type="transmembrane region" description="Helical" evidence="12">
    <location>
        <begin position="108"/>
        <end position="130"/>
    </location>
</feature>
<feature type="transmembrane region" description="Helical" evidence="12">
    <location>
        <begin position="465"/>
        <end position="482"/>
    </location>
</feature>
<name>A0A336KMW3_CULSO</name>
<feature type="transmembrane region" description="Helical" evidence="12">
    <location>
        <begin position="547"/>
        <end position="569"/>
    </location>
</feature>
<dbReference type="AlphaFoldDB" id="A0A336KMW3"/>
<dbReference type="InterPro" id="IPR001734">
    <property type="entry name" value="Na/solute_symporter"/>
</dbReference>
<feature type="transmembrane region" description="Helical" evidence="12">
    <location>
        <begin position="183"/>
        <end position="202"/>
    </location>
</feature>
<evidence type="ECO:0000256" key="5">
    <source>
        <dbReference type="ARBA" id="ARBA00022692"/>
    </source>
</evidence>
<dbReference type="PANTHER" id="PTHR42985:SF5">
    <property type="entry name" value="FI02094P-RELATED"/>
    <property type="match status" value="1"/>
</dbReference>
<keyword evidence="3" id="KW-0813">Transport</keyword>
<evidence type="ECO:0000256" key="4">
    <source>
        <dbReference type="ARBA" id="ARBA00022475"/>
    </source>
</evidence>
<keyword evidence="9 12" id="KW-0472">Membrane</keyword>
<feature type="transmembrane region" description="Helical" evidence="12">
    <location>
        <begin position="302"/>
        <end position="328"/>
    </location>
</feature>
<keyword evidence="8" id="KW-0406">Ion transport</keyword>
<comment type="similarity">
    <text evidence="2 11">Belongs to the sodium:solute symporter (SSF) (TC 2.A.21) family.</text>
</comment>
<feature type="transmembrane region" description="Helical" evidence="12">
    <location>
        <begin position="348"/>
        <end position="373"/>
    </location>
</feature>
<organism evidence="13">
    <name type="scientific">Culicoides sonorensis</name>
    <name type="common">Biting midge</name>
    <dbReference type="NCBI Taxonomy" id="179676"/>
    <lineage>
        <taxon>Eukaryota</taxon>
        <taxon>Metazoa</taxon>
        <taxon>Ecdysozoa</taxon>
        <taxon>Arthropoda</taxon>
        <taxon>Hexapoda</taxon>
        <taxon>Insecta</taxon>
        <taxon>Pterygota</taxon>
        <taxon>Neoptera</taxon>
        <taxon>Endopterygota</taxon>
        <taxon>Diptera</taxon>
        <taxon>Nematocera</taxon>
        <taxon>Chironomoidea</taxon>
        <taxon>Ceratopogonidae</taxon>
        <taxon>Ceratopogoninae</taxon>
        <taxon>Culicoides</taxon>
        <taxon>Monoculicoides</taxon>
    </lineage>
</organism>
<proteinExistence type="inferred from homology"/>
<feature type="transmembrane region" description="Helical" evidence="12">
    <location>
        <begin position="150"/>
        <end position="171"/>
    </location>
</feature>
<evidence type="ECO:0000256" key="1">
    <source>
        <dbReference type="ARBA" id="ARBA00004651"/>
    </source>
</evidence>
<dbReference type="EMBL" id="UFQT01000652">
    <property type="protein sequence ID" value="SSX26148.1"/>
    <property type="molecule type" value="Genomic_DNA"/>
</dbReference>
<dbReference type="Pfam" id="PF00474">
    <property type="entry name" value="SSF"/>
    <property type="match status" value="1"/>
</dbReference>
<dbReference type="PROSITE" id="PS50283">
    <property type="entry name" value="NA_SOLUT_SYMP_3"/>
    <property type="match status" value="1"/>
</dbReference>
<evidence type="ECO:0000256" key="9">
    <source>
        <dbReference type="ARBA" id="ARBA00023136"/>
    </source>
</evidence>
<evidence type="ECO:0000256" key="6">
    <source>
        <dbReference type="ARBA" id="ARBA00022989"/>
    </source>
</evidence>